<accession>A0A0A2C6S1</accession>
<reference evidence="11" key="1">
    <citation type="journal article" date="2014" name="Sci. Data">
        <title>Genomes of diverse isolates of the marine cyanobacterium Prochlorococcus.</title>
        <authorList>
            <person name="Biller S."/>
            <person name="Berube P."/>
            <person name="Thompson J."/>
            <person name="Kelly L."/>
            <person name="Roggensack S."/>
            <person name="Awad L."/>
            <person name="Roache-Johnson K."/>
            <person name="Ding H."/>
            <person name="Giovannoni S.J."/>
            <person name="Moore L.R."/>
            <person name="Chisholm S.W."/>
        </authorList>
    </citation>
    <scope>NUCLEOTIDE SEQUENCE [LARGE SCALE GENOMIC DNA]</scope>
    <source>
        <strain evidence="11">PAC1</strain>
    </source>
</reference>
<protein>
    <recommendedName>
        <fullName evidence="6 7">Large ribosomal subunit protein bL9</fullName>
    </recommendedName>
</protein>
<evidence type="ECO:0000256" key="8">
    <source>
        <dbReference type="SAM" id="Coils"/>
    </source>
</evidence>
<evidence type="ECO:0000313" key="11">
    <source>
        <dbReference type="Proteomes" id="UP000030392"/>
    </source>
</evidence>
<dbReference type="HAMAP" id="MF_00503">
    <property type="entry name" value="Ribosomal_bL9"/>
    <property type="match status" value="1"/>
</dbReference>
<dbReference type="GO" id="GO:0019843">
    <property type="term" value="F:rRNA binding"/>
    <property type="evidence" value="ECO:0007669"/>
    <property type="project" value="UniProtKB-UniRule"/>
</dbReference>
<dbReference type="InterPro" id="IPR020070">
    <property type="entry name" value="Ribosomal_bL9_N"/>
</dbReference>
<dbReference type="SUPFAM" id="SSF55653">
    <property type="entry name" value="Ribosomal protein L9 C-domain"/>
    <property type="match status" value="1"/>
</dbReference>
<dbReference type="InterPro" id="IPR020069">
    <property type="entry name" value="Ribosomal_bL9_C"/>
</dbReference>
<comment type="similarity">
    <text evidence="1 7">Belongs to the bacterial ribosomal protein bL9 family.</text>
</comment>
<dbReference type="PANTHER" id="PTHR21368">
    <property type="entry name" value="50S RIBOSOMAL PROTEIN L9"/>
    <property type="match status" value="1"/>
</dbReference>
<dbReference type="Pfam" id="PF03948">
    <property type="entry name" value="Ribosomal_L9_C"/>
    <property type="match status" value="1"/>
</dbReference>
<feature type="coiled-coil region" evidence="8">
    <location>
        <begin position="49"/>
        <end position="76"/>
    </location>
</feature>
<dbReference type="PROSITE" id="PS00651">
    <property type="entry name" value="RIBOSOMAL_L9"/>
    <property type="match status" value="1"/>
</dbReference>
<proteinExistence type="inferred from homology"/>
<evidence type="ECO:0000256" key="3">
    <source>
        <dbReference type="ARBA" id="ARBA00022884"/>
    </source>
</evidence>
<dbReference type="Pfam" id="PF01281">
    <property type="entry name" value="Ribosomal_L9_N"/>
    <property type="match status" value="1"/>
</dbReference>
<comment type="function">
    <text evidence="7">Binds to the 23S rRNA.</text>
</comment>
<dbReference type="Proteomes" id="UP000030392">
    <property type="component" value="Unassembled WGS sequence"/>
</dbReference>
<keyword evidence="3 7" id="KW-0694">RNA-binding</keyword>
<sequence length="152" mass="16820">MAKRVQVVLNEDIKSLGNDGDLVEVAPGFARNYLLPNKKALPVTPTVLKQVEHRRAKQAEKEAAKKQEAIDFQTALTTIGRFTVKKQVGEDGVLFGTVTNGDVAEVVKEATKKDIDRRDISVPEIHGVGKYKVQIKLHNEVNAEINLEVTSY</sequence>
<dbReference type="GO" id="GO:0005840">
    <property type="term" value="C:ribosome"/>
    <property type="evidence" value="ECO:0007669"/>
    <property type="project" value="UniProtKB-KW"/>
</dbReference>
<dbReference type="AlphaFoldDB" id="A0A0A2C6S1"/>
<dbReference type="InterPro" id="IPR020594">
    <property type="entry name" value="Ribosomal_bL9_bac/chp"/>
</dbReference>
<evidence type="ECO:0000256" key="2">
    <source>
        <dbReference type="ARBA" id="ARBA00022730"/>
    </source>
</evidence>
<keyword evidence="2 7" id="KW-0699">rRNA-binding</keyword>
<dbReference type="InterPro" id="IPR009027">
    <property type="entry name" value="Ribosomal_bL9/RNase_H1_N"/>
</dbReference>
<dbReference type="GO" id="GO:0006412">
    <property type="term" value="P:translation"/>
    <property type="evidence" value="ECO:0007669"/>
    <property type="project" value="UniProtKB-UniRule"/>
</dbReference>
<keyword evidence="5 7" id="KW-0687">Ribonucleoprotein</keyword>
<dbReference type="InterPro" id="IPR036935">
    <property type="entry name" value="Ribosomal_bL9_N_sf"/>
</dbReference>
<evidence type="ECO:0000313" key="10">
    <source>
        <dbReference type="EMBL" id="KGG20560.1"/>
    </source>
</evidence>
<dbReference type="Gene3D" id="3.40.5.10">
    <property type="entry name" value="Ribosomal protein L9, N-terminal domain"/>
    <property type="match status" value="1"/>
</dbReference>
<dbReference type="NCBIfam" id="TIGR00158">
    <property type="entry name" value="L9"/>
    <property type="match status" value="1"/>
</dbReference>
<dbReference type="SUPFAM" id="SSF55658">
    <property type="entry name" value="L9 N-domain-like"/>
    <property type="match status" value="1"/>
</dbReference>
<dbReference type="GO" id="GO:1990904">
    <property type="term" value="C:ribonucleoprotein complex"/>
    <property type="evidence" value="ECO:0007669"/>
    <property type="project" value="UniProtKB-KW"/>
</dbReference>
<dbReference type="RefSeq" id="WP_036905907.1">
    <property type="nucleotide sequence ID" value="NZ_CP138967.1"/>
</dbReference>
<comment type="caution">
    <text evidence="10">The sequence shown here is derived from an EMBL/GenBank/DDBJ whole genome shotgun (WGS) entry which is preliminary data.</text>
</comment>
<dbReference type="InterPro" id="IPR000244">
    <property type="entry name" value="Ribosomal_bL9"/>
</dbReference>
<keyword evidence="8" id="KW-0175">Coiled coil</keyword>
<organism evidence="10 11">
    <name type="scientific">Prochlorococcus marinus str. PAC1</name>
    <dbReference type="NCBI Taxonomy" id="59924"/>
    <lineage>
        <taxon>Bacteria</taxon>
        <taxon>Bacillati</taxon>
        <taxon>Cyanobacteriota</taxon>
        <taxon>Cyanophyceae</taxon>
        <taxon>Synechococcales</taxon>
        <taxon>Prochlorococcaceae</taxon>
        <taxon>Prochlorococcus</taxon>
    </lineage>
</organism>
<evidence type="ECO:0000256" key="7">
    <source>
        <dbReference type="HAMAP-Rule" id="MF_00503"/>
    </source>
</evidence>
<dbReference type="EMBL" id="JNAX01000011">
    <property type="protein sequence ID" value="KGG20560.1"/>
    <property type="molecule type" value="Genomic_DNA"/>
</dbReference>
<evidence type="ECO:0000256" key="1">
    <source>
        <dbReference type="ARBA" id="ARBA00010605"/>
    </source>
</evidence>
<keyword evidence="4 7" id="KW-0689">Ribosomal protein</keyword>
<feature type="domain" description="Ribosomal protein L9" evidence="9">
    <location>
        <begin position="17"/>
        <end position="44"/>
    </location>
</feature>
<evidence type="ECO:0000256" key="6">
    <source>
        <dbReference type="ARBA" id="ARBA00035292"/>
    </source>
</evidence>
<name>A0A0A2C6S1_PROMR</name>
<evidence type="ECO:0000256" key="5">
    <source>
        <dbReference type="ARBA" id="ARBA00023274"/>
    </source>
</evidence>
<evidence type="ECO:0000259" key="9">
    <source>
        <dbReference type="PROSITE" id="PS00651"/>
    </source>
</evidence>
<dbReference type="GO" id="GO:0003735">
    <property type="term" value="F:structural constituent of ribosome"/>
    <property type="evidence" value="ECO:0007669"/>
    <property type="project" value="InterPro"/>
</dbReference>
<dbReference type="InterPro" id="IPR036791">
    <property type="entry name" value="Ribosomal_bL9_C_sf"/>
</dbReference>
<dbReference type="Gene3D" id="3.10.430.100">
    <property type="entry name" value="Ribosomal protein L9, C-terminal domain"/>
    <property type="match status" value="1"/>
</dbReference>
<gene>
    <name evidence="7" type="primary">rplI</name>
    <name evidence="7" type="synonym">rpl9</name>
    <name evidence="10" type="ORF">EV03_1061</name>
</gene>
<evidence type="ECO:0000256" key="4">
    <source>
        <dbReference type="ARBA" id="ARBA00022980"/>
    </source>
</evidence>